<feature type="compositionally biased region" description="Gly residues" evidence="1">
    <location>
        <begin position="32"/>
        <end position="51"/>
    </location>
</feature>
<dbReference type="AlphaFoldDB" id="A0A261S6V0"/>
<evidence type="ECO:0000313" key="2">
    <source>
        <dbReference type="EMBL" id="OZI32163.1"/>
    </source>
</evidence>
<gene>
    <name evidence="2" type="ORF">CAL29_30515</name>
</gene>
<keyword evidence="3" id="KW-1185">Reference proteome</keyword>
<proteinExistence type="predicted"/>
<feature type="region of interest" description="Disordered" evidence="1">
    <location>
        <begin position="151"/>
        <end position="179"/>
    </location>
</feature>
<evidence type="ECO:0000313" key="3">
    <source>
        <dbReference type="Proteomes" id="UP000216020"/>
    </source>
</evidence>
<feature type="compositionally biased region" description="Basic residues" evidence="1">
    <location>
        <begin position="73"/>
        <end position="85"/>
    </location>
</feature>
<evidence type="ECO:0000256" key="1">
    <source>
        <dbReference type="SAM" id="MobiDB-lite"/>
    </source>
</evidence>
<comment type="caution">
    <text evidence="2">The sequence shown here is derived from an EMBL/GenBank/DDBJ whole genome shotgun (WGS) entry which is preliminary data.</text>
</comment>
<accession>A0A261S6V0</accession>
<organism evidence="2 3">
    <name type="scientific">Bordetella genomosp. 10</name>
    <dbReference type="NCBI Taxonomy" id="1416804"/>
    <lineage>
        <taxon>Bacteria</taxon>
        <taxon>Pseudomonadati</taxon>
        <taxon>Pseudomonadota</taxon>
        <taxon>Betaproteobacteria</taxon>
        <taxon>Burkholderiales</taxon>
        <taxon>Alcaligenaceae</taxon>
        <taxon>Bordetella</taxon>
    </lineage>
</organism>
<dbReference type="EMBL" id="NEVM01000005">
    <property type="protein sequence ID" value="OZI32163.1"/>
    <property type="molecule type" value="Genomic_DNA"/>
</dbReference>
<reference evidence="3" key="1">
    <citation type="submission" date="2017-05" db="EMBL/GenBank/DDBJ databases">
        <title>Complete and WGS of Bordetella genogroups.</title>
        <authorList>
            <person name="Spilker T."/>
            <person name="Lipuma J."/>
        </authorList>
    </citation>
    <scope>NUCLEOTIDE SEQUENCE [LARGE SCALE GENOMIC DNA]</scope>
    <source>
        <strain evidence="3">AU16122</strain>
    </source>
</reference>
<feature type="compositionally biased region" description="Basic residues" evidence="1">
    <location>
        <begin position="151"/>
        <end position="165"/>
    </location>
</feature>
<feature type="region of interest" description="Disordered" evidence="1">
    <location>
        <begin position="26"/>
        <end position="89"/>
    </location>
</feature>
<name>A0A261S6V0_9BORD</name>
<protein>
    <submittedName>
        <fullName evidence="2">Uncharacterized protein</fullName>
    </submittedName>
</protein>
<dbReference type="Proteomes" id="UP000216020">
    <property type="component" value="Unassembled WGS sequence"/>
</dbReference>
<sequence>MSPAQAGEAGAARQACAAGQCCAAGNPPVRGRGVGRWPGSGAGQAGRGGGRQRAAHPGSGQIDGRERSSAHRPGARRAAGWRRRQASGAAPGRFRAAVLAYQACAVDVRRQDRCGPWPGIAIVLHAGEFGVPRHGVVQAYRGTVARLRAKRAKRAKRTKGTKGTRRTGERTGEWSGVGRAVDDDFGQGARVAIEAGARRRAWRALPAARGKQVCVRRRWRARTGGRPARIRAAGMASFPRPHLDAIEPGVRTGVRVRVRACRPAALRLAG</sequence>